<reference evidence="8" key="1">
    <citation type="journal article" date="2021" name="Nat. Commun.">
        <title>Genetic determinants of endophytism in the Arabidopsis root mycobiome.</title>
        <authorList>
            <person name="Mesny F."/>
            <person name="Miyauchi S."/>
            <person name="Thiergart T."/>
            <person name="Pickel B."/>
            <person name="Atanasova L."/>
            <person name="Karlsson M."/>
            <person name="Huettel B."/>
            <person name="Barry K.W."/>
            <person name="Haridas S."/>
            <person name="Chen C."/>
            <person name="Bauer D."/>
            <person name="Andreopoulos W."/>
            <person name="Pangilinan J."/>
            <person name="LaButti K."/>
            <person name="Riley R."/>
            <person name="Lipzen A."/>
            <person name="Clum A."/>
            <person name="Drula E."/>
            <person name="Henrissat B."/>
            <person name="Kohler A."/>
            <person name="Grigoriev I.V."/>
            <person name="Martin F.M."/>
            <person name="Hacquard S."/>
        </authorList>
    </citation>
    <scope>NUCLEOTIDE SEQUENCE</scope>
    <source>
        <strain evidence="8">MPI-SDFR-AT-0120</strain>
    </source>
</reference>
<accession>A0A8K0R556</accession>
<protein>
    <submittedName>
        <fullName evidence="8">Cys/Met metabolism PLP-dependent enzyme-domain-containing protein</fullName>
    </submittedName>
</protein>
<keyword evidence="9" id="KW-1185">Reference proteome</keyword>
<dbReference type="InterPro" id="IPR015422">
    <property type="entry name" value="PyrdxlP-dep_Trfase_small"/>
</dbReference>
<evidence type="ECO:0000256" key="3">
    <source>
        <dbReference type="ARBA" id="ARBA00022679"/>
    </source>
</evidence>
<dbReference type="PROSITE" id="PS00868">
    <property type="entry name" value="CYS_MET_METAB_PP"/>
    <property type="match status" value="1"/>
</dbReference>
<dbReference type="GO" id="GO:0019346">
    <property type="term" value="P:transsulfuration"/>
    <property type="evidence" value="ECO:0007669"/>
    <property type="project" value="InterPro"/>
</dbReference>
<gene>
    <name evidence="8" type="ORF">FB567DRAFT_75859</name>
</gene>
<dbReference type="GO" id="GO:0003961">
    <property type="term" value="F:O-acetylhomoserine aminocarboxypropyltransferase activity"/>
    <property type="evidence" value="ECO:0007669"/>
    <property type="project" value="TreeGrafter"/>
</dbReference>
<comment type="caution">
    <text evidence="8">The sequence shown here is derived from an EMBL/GenBank/DDBJ whole genome shotgun (WGS) entry which is preliminary data.</text>
</comment>
<name>A0A8K0R556_9PLEO</name>
<dbReference type="GO" id="GO:0005737">
    <property type="term" value="C:cytoplasm"/>
    <property type="evidence" value="ECO:0007669"/>
    <property type="project" value="TreeGrafter"/>
</dbReference>
<dbReference type="Gene3D" id="3.40.640.10">
    <property type="entry name" value="Type I PLP-dependent aspartate aminotransferase-like (Major domain)"/>
    <property type="match status" value="1"/>
</dbReference>
<dbReference type="SUPFAM" id="SSF53383">
    <property type="entry name" value="PLP-dependent transferases"/>
    <property type="match status" value="1"/>
</dbReference>
<dbReference type="AlphaFoldDB" id="A0A8K0R556"/>
<evidence type="ECO:0000256" key="7">
    <source>
        <dbReference type="SAM" id="MobiDB-lite"/>
    </source>
</evidence>
<evidence type="ECO:0000256" key="6">
    <source>
        <dbReference type="RuleBase" id="RU362118"/>
    </source>
</evidence>
<keyword evidence="3" id="KW-0808">Transferase</keyword>
<evidence type="ECO:0000256" key="2">
    <source>
        <dbReference type="ARBA" id="ARBA00009077"/>
    </source>
</evidence>
<dbReference type="FunFam" id="3.40.640.10:FF:000035">
    <property type="entry name" value="O-succinylhomoserine sulfhydrylase"/>
    <property type="match status" value="1"/>
</dbReference>
<dbReference type="Pfam" id="PF01053">
    <property type="entry name" value="Cys_Met_Meta_PP"/>
    <property type="match status" value="1"/>
</dbReference>
<dbReference type="EMBL" id="JAGMVJ010000012">
    <property type="protein sequence ID" value="KAH7084120.1"/>
    <property type="molecule type" value="Genomic_DNA"/>
</dbReference>
<proteinExistence type="inferred from homology"/>
<feature type="modified residue" description="N6-(pyridoxal phosphate)lysine" evidence="5">
    <location>
        <position position="217"/>
    </location>
</feature>
<sequence length="487" mass="52949">MVSGHLGNVTKAPEFETLALHGAQEPDPINGSRALPLYQTCAYNFEDAADGASKFAWSKEGYVYTRMGNPTNSVFEQRMAMLEGGVGAVAAASGHAAQFMAITSICEPGNNFVSTMNLYGGTFNQFRVYFKKFNIACKFVEGQDPERIREAIDDKTRAVYIETIGNPQFNVPDIEAISKVCHEAGIPLIVDNTFGMGGFLCKPIQLGADIITHSCTKWIGGHGTSMGGIIIDGGHFDWSASGKFPCMTEPADGYHGMRFWDTYGLKSLSAKVRMDAMRDLGPCMSPFNAWLFLQGLETLALRAERHVSNTLALAKWLEKHPCVNWVNYPGLESHADYQHAQRTLPKGQGGVLTFGVAGNIAEVAAVVDNLKLCSHLANVGDAKTLIIHPWRTTHQQIPDAEKIKGGVTPDLIRVSLGLEHIDDIIHDFEQAFVGAGLKPAKDWTPTWKNGLNAEASDGTLYAPQPGKPNGTTKETKEMATRQMAVSA</sequence>
<comment type="cofactor">
    <cofactor evidence="1 6">
        <name>pyridoxal 5'-phosphate</name>
        <dbReference type="ChEBI" id="CHEBI:597326"/>
    </cofactor>
</comment>
<comment type="similarity">
    <text evidence="2 6">Belongs to the trans-sulfuration enzymes family.</text>
</comment>
<dbReference type="OrthoDB" id="3512640at2759"/>
<evidence type="ECO:0000256" key="1">
    <source>
        <dbReference type="ARBA" id="ARBA00001933"/>
    </source>
</evidence>
<dbReference type="InterPro" id="IPR006235">
    <property type="entry name" value="OAc-hSer/O-AcSer_sulfhydrylase"/>
</dbReference>
<dbReference type="GO" id="GO:0004124">
    <property type="term" value="F:cysteine synthase activity"/>
    <property type="evidence" value="ECO:0007669"/>
    <property type="project" value="TreeGrafter"/>
</dbReference>
<dbReference type="PANTHER" id="PTHR43797">
    <property type="entry name" value="HOMOCYSTEINE/CYSTEINE SYNTHASE"/>
    <property type="match status" value="1"/>
</dbReference>
<feature type="region of interest" description="Disordered" evidence="7">
    <location>
        <begin position="454"/>
        <end position="487"/>
    </location>
</feature>
<dbReference type="InterPro" id="IPR000277">
    <property type="entry name" value="Cys/Met-Metab_PyrdxlP-dep_enz"/>
</dbReference>
<dbReference type="CDD" id="cd00614">
    <property type="entry name" value="CGS_like"/>
    <property type="match status" value="1"/>
</dbReference>
<dbReference type="Proteomes" id="UP000813461">
    <property type="component" value="Unassembled WGS sequence"/>
</dbReference>
<organism evidence="8 9">
    <name type="scientific">Paraphoma chrysanthemicola</name>
    <dbReference type="NCBI Taxonomy" id="798071"/>
    <lineage>
        <taxon>Eukaryota</taxon>
        <taxon>Fungi</taxon>
        <taxon>Dikarya</taxon>
        <taxon>Ascomycota</taxon>
        <taxon>Pezizomycotina</taxon>
        <taxon>Dothideomycetes</taxon>
        <taxon>Pleosporomycetidae</taxon>
        <taxon>Pleosporales</taxon>
        <taxon>Pleosporineae</taxon>
        <taxon>Phaeosphaeriaceae</taxon>
        <taxon>Paraphoma</taxon>
    </lineage>
</organism>
<evidence type="ECO:0000256" key="4">
    <source>
        <dbReference type="ARBA" id="ARBA00022898"/>
    </source>
</evidence>
<dbReference type="InterPro" id="IPR015421">
    <property type="entry name" value="PyrdxlP-dep_Trfase_major"/>
</dbReference>
<evidence type="ECO:0000313" key="8">
    <source>
        <dbReference type="EMBL" id="KAH7084120.1"/>
    </source>
</evidence>
<evidence type="ECO:0000313" key="9">
    <source>
        <dbReference type="Proteomes" id="UP000813461"/>
    </source>
</evidence>
<dbReference type="PIRSF" id="PIRSF001434">
    <property type="entry name" value="CGS"/>
    <property type="match status" value="1"/>
</dbReference>
<dbReference type="NCBIfam" id="TIGR01326">
    <property type="entry name" value="OAH_OAS_sulfhy"/>
    <property type="match status" value="1"/>
</dbReference>
<dbReference type="InterPro" id="IPR015424">
    <property type="entry name" value="PyrdxlP-dep_Trfase"/>
</dbReference>
<dbReference type="GO" id="GO:0071269">
    <property type="term" value="P:L-homocysteine biosynthetic process"/>
    <property type="evidence" value="ECO:0007669"/>
    <property type="project" value="TreeGrafter"/>
</dbReference>
<dbReference type="Gene3D" id="3.90.1150.10">
    <property type="entry name" value="Aspartate Aminotransferase, domain 1"/>
    <property type="match status" value="1"/>
</dbReference>
<dbReference type="GO" id="GO:0006535">
    <property type="term" value="P:cysteine biosynthetic process from serine"/>
    <property type="evidence" value="ECO:0007669"/>
    <property type="project" value="TreeGrafter"/>
</dbReference>
<dbReference type="PANTHER" id="PTHR43797:SF2">
    <property type="entry name" value="HOMOCYSTEINE_CYSTEINE SYNTHASE"/>
    <property type="match status" value="1"/>
</dbReference>
<dbReference type="GO" id="GO:0030170">
    <property type="term" value="F:pyridoxal phosphate binding"/>
    <property type="evidence" value="ECO:0007669"/>
    <property type="project" value="InterPro"/>
</dbReference>
<dbReference type="InterPro" id="IPR054542">
    <property type="entry name" value="Cys_met_metab_PP"/>
</dbReference>
<keyword evidence="4 5" id="KW-0663">Pyridoxal phosphate</keyword>
<evidence type="ECO:0000256" key="5">
    <source>
        <dbReference type="PIRSR" id="PIRSR001434-2"/>
    </source>
</evidence>